<dbReference type="SMART" id="SM00382">
    <property type="entry name" value="AAA"/>
    <property type="match status" value="1"/>
</dbReference>
<proteinExistence type="predicted"/>
<dbReference type="PROSITE" id="PS50893">
    <property type="entry name" value="ABC_TRANSPORTER_2"/>
    <property type="match status" value="1"/>
</dbReference>
<dbReference type="InterPro" id="IPR017871">
    <property type="entry name" value="ABC_transporter-like_CS"/>
</dbReference>
<keyword evidence="1" id="KW-0813">Transport</keyword>
<dbReference type="AlphaFoldDB" id="A0A9X1XVV1"/>
<gene>
    <name evidence="5" type="ORF">M0651_01920</name>
</gene>
<dbReference type="GO" id="GO:0016887">
    <property type="term" value="F:ATP hydrolysis activity"/>
    <property type="evidence" value="ECO:0007669"/>
    <property type="project" value="InterPro"/>
</dbReference>
<dbReference type="PANTHER" id="PTHR42734:SF4">
    <property type="entry name" value="HIGH-AFFINITY ZINC UPTAKE SYSTEM ATP-BINDING PROTEIN ZNUC"/>
    <property type="match status" value="1"/>
</dbReference>
<keyword evidence="3 5" id="KW-0067">ATP-binding</keyword>
<dbReference type="Gene3D" id="3.40.50.300">
    <property type="entry name" value="P-loop containing nucleotide triphosphate hydrolases"/>
    <property type="match status" value="1"/>
</dbReference>
<evidence type="ECO:0000256" key="1">
    <source>
        <dbReference type="ARBA" id="ARBA00022448"/>
    </source>
</evidence>
<keyword evidence="2" id="KW-0547">Nucleotide-binding</keyword>
<dbReference type="InterPro" id="IPR003439">
    <property type="entry name" value="ABC_transporter-like_ATP-bd"/>
</dbReference>
<feature type="domain" description="ABC transporter" evidence="4">
    <location>
        <begin position="4"/>
        <end position="234"/>
    </location>
</feature>
<dbReference type="InterPro" id="IPR050153">
    <property type="entry name" value="Metal_Ion_Import_ABC"/>
</dbReference>
<reference evidence="5" key="1">
    <citation type="submission" date="2022-04" db="EMBL/GenBank/DDBJ databases">
        <authorList>
            <person name="Seo M.-J."/>
        </authorList>
    </citation>
    <scope>NUCLEOTIDE SEQUENCE</scope>
    <source>
        <strain evidence="5">MBLB2552</strain>
    </source>
</reference>
<evidence type="ECO:0000313" key="5">
    <source>
        <dbReference type="EMBL" id="MCK8485923.1"/>
    </source>
</evidence>
<keyword evidence="6" id="KW-1185">Reference proteome</keyword>
<dbReference type="Proteomes" id="UP001139534">
    <property type="component" value="Unassembled WGS sequence"/>
</dbReference>
<organism evidence="5 6">
    <name type="scientific">Paenibacillus mellifer</name>
    <dbReference type="NCBI Taxonomy" id="2937794"/>
    <lineage>
        <taxon>Bacteria</taxon>
        <taxon>Bacillati</taxon>
        <taxon>Bacillota</taxon>
        <taxon>Bacilli</taxon>
        <taxon>Bacillales</taxon>
        <taxon>Paenibacillaceae</taxon>
        <taxon>Paenibacillus</taxon>
    </lineage>
</organism>
<dbReference type="PANTHER" id="PTHR42734">
    <property type="entry name" value="METAL TRANSPORT SYSTEM ATP-BINDING PROTEIN TM_0124-RELATED"/>
    <property type="match status" value="1"/>
</dbReference>
<accession>A0A9X1XVV1</accession>
<dbReference type="SUPFAM" id="SSF52540">
    <property type="entry name" value="P-loop containing nucleoside triphosphate hydrolases"/>
    <property type="match status" value="1"/>
</dbReference>
<evidence type="ECO:0000256" key="3">
    <source>
        <dbReference type="ARBA" id="ARBA00022840"/>
    </source>
</evidence>
<evidence type="ECO:0000259" key="4">
    <source>
        <dbReference type="PROSITE" id="PS50893"/>
    </source>
</evidence>
<name>A0A9X1XVV1_9BACL</name>
<dbReference type="EMBL" id="JALPRK010000001">
    <property type="protein sequence ID" value="MCK8485923.1"/>
    <property type="molecule type" value="Genomic_DNA"/>
</dbReference>
<evidence type="ECO:0000256" key="2">
    <source>
        <dbReference type="ARBA" id="ARBA00022741"/>
    </source>
</evidence>
<comment type="caution">
    <text evidence="5">The sequence shown here is derived from an EMBL/GenBank/DDBJ whole genome shotgun (WGS) entry which is preliminary data.</text>
</comment>
<dbReference type="RefSeq" id="WP_248550148.1">
    <property type="nucleotide sequence ID" value="NZ_JALPRK010000001.1"/>
</dbReference>
<protein>
    <submittedName>
        <fullName evidence="5">Metal ABC transporter ATP-binding protein</fullName>
    </submittedName>
</protein>
<dbReference type="InterPro" id="IPR027417">
    <property type="entry name" value="P-loop_NTPase"/>
</dbReference>
<sequence length="235" mass="26217">MILSRMENVVFGYEDKPVIDGVSLDIDVGEFVGITGPNGAAKTTLLKLLLGLLKPWSGSVSINEEVLVEGRLNVGYVPQQVAAFNSGFPSRVLELVKSGCYPRLGLFRRFGPEEKQLVERSLKQVGMWEHRHRKIGELSGGQKQRICIARALAGQPGVLVLDEPTTGMDRQSRQGFYQLMRHMADQHGLTVIMVTHGPEETETYLDRLVSLEQQESEEWQCLTTRSCSVRYGPVC</sequence>
<dbReference type="Pfam" id="PF00005">
    <property type="entry name" value="ABC_tran"/>
    <property type="match status" value="1"/>
</dbReference>
<dbReference type="GO" id="GO:0005524">
    <property type="term" value="F:ATP binding"/>
    <property type="evidence" value="ECO:0007669"/>
    <property type="project" value="UniProtKB-KW"/>
</dbReference>
<evidence type="ECO:0000313" key="6">
    <source>
        <dbReference type="Proteomes" id="UP001139534"/>
    </source>
</evidence>
<dbReference type="PROSITE" id="PS00211">
    <property type="entry name" value="ABC_TRANSPORTER_1"/>
    <property type="match status" value="1"/>
</dbReference>
<dbReference type="InterPro" id="IPR003593">
    <property type="entry name" value="AAA+_ATPase"/>
</dbReference>